<evidence type="ECO:0000313" key="6">
    <source>
        <dbReference type="EMBL" id="MCK8783158.1"/>
    </source>
</evidence>
<dbReference type="SUPFAM" id="SSF52833">
    <property type="entry name" value="Thioredoxin-like"/>
    <property type="match status" value="1"/>
</dbReference>
<keyword evidence="2" id="KW-0059">Arsenical resistance</keyword>
<reference evidence="6" key="1">
    <citation type="submission" date="2022-04" db="EMBL/GenBank/DDBJ databases">
        <title>Roseomonas acroporae sp. nov., isolated from coral Acropora digitifera.</title>
        <authorList>
            <person name="Sun H."/>
        </authorList>
    </citation>
    <scope>NUCLEOTIDE SEQUENCE</scope>
    <source>
        <strain evidence="6">NAR14</strain>
    </source>
</reference>
<dbReference type="InterPro" id="IPR036249">
    <property type="entry name" value="Thioredoxin-like_sf"/>
</dbReference>
<evidence type="ECO:0000256" key="1">
    <source>
        <dbReference type="ARBA" id="ARBA00007198"/>
    </source>
</evidence>
<accession>A0A9X1Y4L2</accession>
<organism evidence="6 7">
    <name type="scientific">Roseomonas acroporae</name>
    <dbReference type="NCBI Taxonomy" id="2937791"/>
    <lineage>
        <taxon>Bacteria</taxon>
        <taxon>Pseudomonadati</taxon>
        <taxon>Pseudomonadota</taxon>
        <taxon>Alphaproteobacteria</taxon>
        <taxon>Acetobacterales</taxon>
        <taxon>Roseomonadaceae</taxon>
        <taxon>Roseomonas</taxon>
    </lineage>
</organism>
<sequence length="145" mass="15944">MTIRIYAASSDSTTRDVCALIRNSGAEPVVVDWRQAPPERRVVAELIRRMDLPVHDLLDGRAADYERLGLDDPTWTDGQLLDLILYDPSLIYGPIVDTPLGVRLCRPAEVVLSLLPEPQVGAFRKEDGSPVIDAKGRRVDGEAPG</sequence>
<dbReference type="PROSITE" id="PS51353">
    <property type="entry name" value="ARSC"/>
    <property type="match status" value="1"/>
</dbReference>
<protein>
    <submittedName>
        <fullName evidence="6">Arsenate reductase</fullName>
    </submittedName>
</protein>
<gene>
    <name evidence="6" type="ORF">M0638_02035</name>
</gene>
<dbReference type="RefSeq" id="WP_248665285.1">
    <property type="nucleotide sequence ID" value="NZ_JALPRX010000007.1"/>
</dbReference>
<dbReference type="PANTHER" id="PTHR30041:SF5">
    <property type="entry name" value="ARSENATE REDUCTASE-RELATED"/>
    <property type="match status" value="1"/>
</dbReference>
<comment type="caution">
    <text evidence="6">The sequence shown here is derived from an EMBL/GenBank/DDBJ whole genome shotgun (WGS) entry which is preliminary data.</text>
</comment>
<feature type="region of interest" description="Disordered" evidence="5">
    <location>
        <begin position="125"/>
        <end position="145"/>
    </location>
</feature>
<dbReference type="EMBL" id="JALPRX010000007">
    <property type="protein sequence ID" value="MCK8783158.1"/>
    <property type="molecule type" value="Genomic_DNA"/>
</dbReference>
<dbReference type="GO" id="GO:0016491">
    <property type="term" value="F:oxidoreductase activity"/>
    <property type="evidence" value="ECO:0007669"/>
    <property type="project" value="UniProtKB-KW"/>
</dbReference>
<dbReference type="PANTHER" id="PTHR30041">
    <property type="entry name" value="ARSENATE REDUCTASE"/>
    <property type="match status" value="1"/>
</dbReference>
<name>A0A9X1Y4L2_9PROT</name>
<evidence type="ECO:0000256" key="4">
    <source>
        <dbReference type="PROSITE-ProRule" id="PRU01282"/>
    </source>
</evidence>
<dbReference type="AlphaFoldDB" id="A0A9X1Y4L2"/>
<evidence type="ECO:0000256" key="2">
    <source>
        <dbReference type="ARBA" id="ARBA00022849"/>
    </source>
</evidence>
<evidence type="ECO:0000313" key="7">
    <source>
        <dbReference type="Proteomes" id="UP001139516"/>
    </source>
</evidence>
<proteinExistence type="inferred from homology"/>
<dbReference type="GO" id="GO:0046685">
    <property type="term" value="P:response to arsenic-containing substance"/>
    <property type="evidence" value="ECO:0007669"/>
    <property type="project" value="UniProtKB-KW"/>
</dbReference>
<evidence type="ECO:0000256" key="5">
    <source>
        <dbReference type="SAM" id="MobiDB-lite"/>
    </source>
</evidence>
<keyword evidence="3" id="KW-0560">Oxidoreductase</keyword>
<dbReference type="Pfam" id="PF03960">
    <property type="entry name" value="ArsC"/>
    <property type="match status" value="1"/>
</dbReference>
<evidence type="ECO:0000256" key="3">
    <source>
        <dbReference type="ARBA" id="ARBA00023002"/>
    </source>
</evidence>
<dbReference type="Gene3D" id="3.40.30.10">
    <property type="entry name" value="Glutaredoxin"/>
    <property type="match status" value="1"/>
</dbReference>
<dbReference type="Proteomes" id="UP001139516">
    <property type="component" value="Unassembled WGS sequence"/>
</dbReference>
<keyword evidence="7" id="KW-1185">Reference proteome</keyword>
<dbReference type="InterPro" id="IPR006660">
    <property type="entry name" value="Arsenate_reductase-like"/>
</dbReference>
<comment type="similarity">
    <text evidence="1 4">Belongs to the ArsC family.</text>
</comment>